<evidence type="ECO:0000256" key="1">
    <source>
        <dbReference type="SAM" id="MobiDB-lite"/>
    </source>
</evidence>
<proteinExistence type="predicted"/>
<protein>
    <submittedName>
        <fullName evidence="2">Uncharacterized protein</fullName>
    </submittedName>
</protein>
<evidence type="ECO:0000313" key="2">
    <source>
        <dbReference type="EMBL" id="CAI9178383.1"/>
    </source>
</evidence>
<reference evidence="2" key="1">
    <citation type="submission" date="2023-04" db="EMBL/GenBank/DDBJ databases">
        <authorList>
            <consortium name="ELIXIR-Norway"/>
        </authorList>
    </citation>
    <scope>NUCLEOTIDE SEQUENCE [LARGE SCALE GENOMIC DNA]</scope>
</reference>
<gene>
    <name evidence="2" type="ORF">MRATA1EN1_LOCUS27345</name>
</gene>
<sequence>MQSLFPSGPQSSVPQRPPEDQAPHRAEAGGNILYWRKHQEKLLELCWKGPDYCKLYNYGENLYNSAPVVLAKGAASDSSLAKQETVYVTSSRACVNNAEKMELQLLGLEKSNLNLTII</sequence>
<feature type="compositionally biased region" description="Basic and acidic residues" evidence="1">
    <location>
        <begin position="17"/>
        <end position="27"/>
    </location>
</feature>
<organism evidence="2 3">
    <name type="scientific">Rangifer tarandus platyrhynchus</name>
    <name type="common">Svalbard reindeer</name>
    <dbReference type="NCBI Taxonomy" id="3082113"/>
    <lineage>
        <taxon>Eukaryota</taxon>
        <taxon>Metazoa</taxon>
        <taxon>Chordata</taxon>
        <taxon>Craniata</taxon>
        <taxon>Vertebrata</taxon>
        <taxon>Euteleostomi</taxon>
        <taxon>Mammalia</taxon>
        <taxon>Eutheria</taxon>
        <taxon>Laurasiatheria</taxon>
        <taxon>Artiodactyla</taxon>
        <taxon>Ruminantia</taxon>
        <taxon>Pecora</taxon>
        <taxon>Cervidae</taxon>
        <taxon>Odocoileinae</taxon>
        <taxon>Rangifer</taxon>
    </lineage>
</organism>
<dbReference type="Proteomes" id="UP001176941">
    <property type="component" value="Chromosome 7"/>
</dbReference>
<feature type="compositionally biased region" description="Polar residues" evidence="1">
    <location>
        <begin position="1"/>
        <end position="14"/>
    </location>
</feature>
<feature type="region of interest" description="Disordered" evidence="1">
    <location>
        <begin position="1"/>
        <end position="28"/>
    </location>
</feature>
<evidence type="ECO:0000313" key="3">
    <source>
        <dbReference type="Proteomes" id="UP001176941"/>
    </source>
</evidence>
<accession>A0ABN9A0L7</accession>
<keyword evidence="3" id="KW-1185">Reference proteome</keyword>
<dbReference type="EMBL" id="OX459943">
    <property type="protein sequence ID" value="CAI9178383.1"/>
    <property type="molecule type" value="Genomic_DNA"/>
</dbReference>
<name>A0ABN9A0L7_RANTA</name>